<dbReference type="InterPro" id="IPR029063">
    <property type="entry name" value="SAM-dependent_MTases_sf"/>
</dbReference>
<dbReference type="EMBL" id="JAHCVK010000008">
    <property type="protein sequence ID" value="MBT0654208.1"/>
    <property type="molecule type" value="Genomic_DNA"/>
</dbReference>
<gene>
    <name evidence="1" type="ORF">KI810_14180</name>
</gene>
<keyword evidence="2" id="KW-1185">Reference proteome</keyword>
<dbReference type="RefSeq" id="WP_214176216.1">
    <property type="nucleotide sequence ID" value="NZ_JAHCVK010000008.1"/>
</dbReference>
<dbReference type="GO" id="GO:0008168">
    <property type="term" value="F:methyltransferase activity"/>
    <property type="evidence" value="ECO:0007669"/>
    <property type="project" value="UniProtKB-KW"/>
</dbReference>
<dbReference type="GO" id="GO:0032259">
    <property type="term" value="P:methylation"/>
    <property type="evidence" value="ECO:0007669"/>
    <property type="project" value="UniProtKB-KW"/>
</dbReference>
<organism evidence="1 2">
    <name type="scientific">Geomobilimonas luticola</name>
    <dbReference type="NCBI Taxonomy" id="1114878"/>
    <lineage>
        <taxon>Bacteria</taxon>
        <taxon>Pseudomonadati</taxon>
        <taxon>Thermodesulfobacteriota</taxon>
        <taxon>Desulfuromonadia</taxon>
        <taxon>Geobacterales</taxon>
        <taxon>Geobacteraceae</taxon>
        <taxon>Geomobilimonas</taxon>
    </lineage>
</organism>
<dbReference type="Pfam" id="PF13578">
    <property type="entry name" value="Methyltransf_24"/>
    <property type="match status" value="1"/>
</dbReference>
<comment type="caution">
    <text evidence="1">The sequence shown here is derived from an EMBL/GenBank/DDBJ whole genome shotgun (WGS) entry which is preliminary data.</text>
</comment>
<name>A0ABS5SFS9_9BACT</name>
<dbReference type="Gene3D" id="3.40.50.150">
    <property type="entry name" value="Vaccinia Virus protein VP39"/>
    <property type="match status" value="1"/>
</dbReference>
<dbReference type="EC" id="2.1.1.-" evidence="1"/>
<dbReference type="Proteomes" id="UP000756860">
    <property type="component" value="Unassembled WGS sequence"/>
</dbReference>
<dbReference type="SUPFAM" id="SSF53335">
    <property type="entry name" value="S-adenosyl-L-methionine-dependent methyltransferases"/>
    <property type="match status" value="1"/>
</dbReference>
<sequence length="531" mass="59409">MEKLRNRIWDLYEAKGLPRHVAAGWALPETDTYDLMHVLTQKSPKRVLEIGSYVGITANLMASLLPGDVRIDAIDPNQPLRVEDGVMTQTELGLAMRPFDLGRAVAQDLGVGHKVFWHEGGSTTSKTYATENSSIDTAITVVGNDVCSAHGPFDFIFIDALHYESAVRTDLELAAQWLAPEGIIAMHDVLGKWGSHVRRALHGFLVEHTEFTLEHCPYGALNHGMGFLTRKGESRVDLQVAPAEAEKGLWQGPMVDACCAWINGHLDANRILFVGPDTHGHAATLASRGHEVTHAAREVAFGCKHLPWDEQGPLPPLPEMDLCICLHAALPRLGDSERLLAELCVCAPRVLVSATPPGELGVAHDNALPFQRWAQLFAQQGYAGTDLPLQHLDPWLYAIYNNPFAPNNSYGLFTWLFERTDQPITSHAISQSSRSAAMALDSLAMNSILMDAYRQIRNAGAEYENWIAWKRQADDRELQWVEWKKKTDERELEWMEYKRQAVEKESQLMQERGKQSAENKKGLFRTIFRLP</sequence>
<evidence type="ECO:0000313" key="1">
    <source>
        <dbReference type="EMBL" id="MBT0654208.1"/>
    </source>
</evidence>
<reference evidence="1 2" key="1">
    <citation type="submission" date="2021-05" db="EMBL/GenBank/DDBJ databases">
        <title>The draft genome of Geobacter luticola JCM 17780.</title>
        <authorList>
            <person name="Xu Z."/>
            <person name="Masuda Y."/>
            <person name="Itoh H."/>
            <person name="Senoo K."/>
        </authorList>
    </citation>
    <scope>NUCLEOTIDE SEQUENCE [LARGE SCALE GENOMIC DNA]</scope>
    <source>
        <strain evidence="1 2">JCM 17780</strain>
    </source>
</reference>
<accession>A0ABS5SFS9</accession>
<keyword evidence="1" id="KW-0808">Transferase</keyword>
<proteinExistence type="predicted"/>
<keyword evidence="1" id="KW-0489">Methyltransferase</keyword>
<evidence type="ECO:0000313" key="2">
    <source>
        <dbReference type="Proteomes" id="UP000756860"/>
    </source>
</evidence>
<protein>
    <submittedName>
        <fullName evidence="1">Class I SAM-dependent methyltransferase</fullName>
        <ecNumber evidence="1">2.1.1.-</ecNumber>
    </submittedName>
</protein>